<dbReference type="InterPro" id="IPR036388">
    <property type="entry name" value="WH-like_DNA-bd_sf"/>
</dbReference>
<dbReference type="AlphaFoldDB" id="A0A0F9NHF8"/>
<evidence type="ECO:0008006" key="2">
    <source>
        <dbReference type="Google" id="ProtNLM"/>
    </source>
</evidence>
<gene>
    <name evidence="1" type="ORF">LCGC14_1336480</name>
</gene>
<organism evidence="1">
    <name type="scientific">marine sediment metagenome</name>
    <dbReference type="NCBI Taxonomy" id="412755"/>
    <lineage>
        <taxon>unclassified sequences</taxon>
        <taxon>metagenomes</taxon>
        <taxon>ecological metagenomes</taxon>
    </lineage>
</organism>
<accession>A0A0F9NHF8</accession>
<protein>
    <recommendedName>
        <fullName evidence="2">Helix-turn-helix type 11 domain-containing protein</fullName>
    </recommendedName>
</protein>
<sequence length="70" mass="7985">MSIQEKIKDILMQHIGKDNAIPSVEIANQLGIDAGSSKVTIRRKIKKTMIEYELPFASTNKGYYLKTIRF</sequence>
<comment type="caution">
    <text evidence="1">The sequence shown here is derived from an EMBL/GenBank/DDBJ whole genome shotgun (WGS) entry which is preliminary data.</text>
</comment>
<reference evidence="1" key="1">
    <citation type="journal article" date="2015" name="Nature">
        <title>Complex archaea that bridge the gap between prokaryotes and eukaryotes.</title>
        <authorList>
            <person name="Spang A."/>
            <person name="Saw J.H."/>
            <person name="Jorgensen S.L."/>
            <person name="Zaremba-Niedzwiedzka K."/>
            <person name="Martijn J."/>
            <person name="Lind A.E."/>
            <person name="van Eijk R."/>
            <person name="Schleper C."/>
            <person name="Guy L."/>
            <person name="Ettema T.J."/>
        </authorList>
    </citation>
    <scope>NUCLEOTIDE SEQUENCE</scope>
</reference>
<name>A0A0F9NHF8_9ZZZZ</name>
<proteinExistence type="predicted"/>
<evidence type="ECO:0000313" key="1">
    <source>
        <dbReference type="EMBL" id="KKM80772.1"/>
    </source>
</evidence>
<dbReference type="Gene3D" id="1.10.10.10">
    <property type="entry name" value="Winged helix-like DNA-binding domain superfamily/Winged helix DNA-binding domain"/>
    <property type="match status" value="1"/>
</dbReference>
<dbReference type="EMBL" id="LAZR01008129">
    <property type="protein sequence ID" value="KKM80772.1"/>
    <property type="molecule type" value="Genomic_DNA"/>
</dbReference>